<dbReference type="SMART" id="SM00028">
    <property type="entry name" value="TPR"/>
    <property type="match status" value="5"/>
</dbReference>
<dbReference type="RefSeq" id="WP_283431494.1">
    <property type="nucleotide sequence ID" value="NZ_FXUG01000002.1"/>
</dbReference>
<keyword evidence="2" id="KW-0802">TPR repeat</keyword>
<dbReference type="InterPro" id="IPR026634">
    <property type="entry name" value="TPST-like"/>
</dbReference>
<organism evidence="3 4">
    <name type="scientific">Neorhodopirellula lusitana</name>
    <dbReference type="NCBI Taxonomy" id="445327"/>
    <lineage>
        <taxon>Bacteria</taxon>
        <taxon>Pseudomonadati</taxon>
        <taxon>Planctomycetota</taxon>
        <taxon>Planctomycetia</taxon>
        <taxon>Pirellulales</taxon>
        <taxon>Pirellulaceae</taxon>
        <taxon>Neorhodopirellula</taxon>
    </lineage>
</organism>
<dbReference type="InterPro" id="IPR027417">
    <property type="entry name" value="P-loop_NTPase"/>
</dbReference>
<gene>
    <name evidence="3" type="ORF">SAMN06265222_102158</name>
</gene>
<dbReference type="SUPFAM" id="SSF52540">
    <property type="entry name" value="P-loop containing nucleoside triphosphate hydrolases"/>
    <property type="match status" value="1"/>
</dbReference>
<proteinExistence type="predicted"/>
<dbReference type="EMBL" id="FXUG01000002">
    <property type="protein sequence ID" value="SMP46682.1"/>
    <property type="molecule type" value="Genomic_DNA"/>
</dbReference>
<dbReference type="SUPFAM" id="SSF48452">
    <property type="entry name" value="TPR-like"/>
    <property type="match status" value="1"/>
</dbReference>
<dbReference type="InterPro" id="IPR019734">
    <property type="entry name" value="TPR_rpt"/>
</dbReference>
<evidence type="ECO:0000256" key="2">
    <source>
        <dbReference type="PROSITE-ProRule" id="PRU00339"/>
    </source>
</evidence>
<dbReference type="Pfam" id="PF04733">
    <property type="entry name" value="Coatomer_E"/>
    <property type="match status" value="1"/>
</dbReference>
<reference evidence="3 4" key="1">
    <citation type="submission" date="2017-05" db="EMBL/GenBank/DDBJ databases">
        <authorList>
            <person name="Varghese N."/>
            <person name="Submissions S."/>
        </authorList>
    </citation>
    <scope>NUCLEOTIDE SEQUENCE [LARGE SCALE GENOMIC DNA]</scope>
    <source>
        <strain evidence="3 4">DSM 25457</strain>
    </source>
</reference>
<dbReference type="InterPro" id="IPR011990">
    <property type="entry name" value="TPR-like_helical_dom_sf"/>
</dbReference>
<accession>A0ABY1PTX2</accession>
<evidence type="ECO:0000313" key="3">
    <source>
        <dbReference type="EMBL" id="SMP46682.1"/>
    </source>
</evidence>
<feature type="repeat" description="TPR" evidence="2">
    <location>
        <begin position="107"/>
        <end position="140"/>
    </location>
</feature>
<dbReference type="PANTHER" id="PTHR12788:SF10">
    <property type="entry name" value="PROTEIN-TYROSINE SULFOTRANSFERASE"/>
    <property type="match status" value="1"/>
</dbReference>
<evidence type="ECO:0000313" key="4">
    <source>
        <dbReference type="Proteomes" id="UP001158067"/>
    </source>
</evidence>
<name>A0ABY1PTX2_9BACT</name>
<sequence length="664" mass="74752">MDKLDANTIDQALLLHRSGCLQDAESIYRSILRDLPTNVDAMHLLGMLLHECDRDREALHFIKAAIHCRPEVAALHNAKAVVLMGLDRLDEAEKAVKQALTLDPALPEAFANLATVYEREGQVVEAAKALCQLLELEPHRSGILKKIASLCDTVNRSDVTMSACVIMLKQNPQSVAGHLTIGLLMASRIAPEQLVNIDLAEHDRLLRISLYHLKTAAAIEPFAETYDAWGNALLNANRHAEALEKFDLAITFNSRFSKSHEGRGRAKLELGLIEPAVADFRTAIAIESLSPIAHFELAKIERDGDHRTFLDDLTEMLASLPAFGDARHEPYALKRTRSLLHYSIAHRADKIGEHDAAFHHFVLANSTKADVSVAGETAPRVAWDRKRLDLEKRFTADSIAKSRSHCESRCPVFIVSMPRSGTTLTEQIISSHPQVHAGGELFEISDIAHTLARRLTTDTPYPACLEKLSPLVATSIASEYLDRMERKISNVERKATECGTARFTDKMPTNFWHLGLIECLFPKARIVHVQRHPLDVCVSCMKQNLTWPFSSLEDIPDYYSNYIKLMRHWTSVLTIPVHSIRYEHLVQNPEASARALIDFCELDWSEACLDPAATDHSVRTPSKWQVRQPIYQSSVESWRRYERHLQPLIDRLVENEVLDPGLQY</sequence>
<dbReference type="PROSITE" id="PS50005">
    <property type="entry name" value="TPR"/>
    <property type="match status" value="1"/>
</dbReference>
<dbReference type="Proteomes" id="UP001158067">
    <property type="component" value="Unassembled WGS sequence"/>
</dbReference>
<dbReference type="Pfam" id="PF13469">
    <property type="entry name" value="Sulfotransfer_3"/>
    <property type="match status" value="1"/>
</dbReference>
<dbReference type="PANTHER" id="PTHR12788">
    <property type="entry name" value="PROTEIN-TYROSINE SULFOTRANSFERASE 2"/>
    <property type="match status" value="1"/>
</dbReference>
<keyword evidence="4" id="KW-1185">Reference proteome</keyword>
<protein>
    <submittedName>
        <fullName evidence="3">Tetratricopeptide repeat-containing protein</fullName>
    </submittedName>
</protein>
<dbReference type="Gene3D" id="1.25.40.10">
    <property type="entry name" value="Tetratricopeptide repeat domain"/>
    <property type="match status" value="2"/>
</dbReference>
<keyword evidence="1" id="KW-0808">Transferase</keyword>
<dbReference type="Gene3D" id="3.40.50.300">
    <property type="entry name" value="P-loop containing nucleotide triphosphate hydrolases"/>
    <property type="match status" value="1"/>
</dbReference>
<comment type="caution">
    <text evidence="3">The sequence shown here is derived from an EMBL/GenBank/DDBJ whole genome shotgun (WGS) entry which is preliminary data.</text>
</comment>
<evidence type="ECO:0000256" key="1">
    <source>
        <dbReference type="ARBA" id="ARBA00022679"/>
    </source>
</evidence>